<dbReference type="EMBL" id="JAAAHS010000395">
    <property type="protein sequence ID" value="NBE55952.1"/>
    <property type="molecule type" value="Genomic_DNA"/>
</dbReference>
<protein>
    <submittedName>
        <fullName evidence="2">Alpha/beta fold hydrolase</fullName>
    </submittedName>
</protein>
<reference evidence="2" key="1">
    <citation type="submission" date="2020-01" db="EMBL/GenBank/DDBJ databases">
        <title>Whole-genome analyses of novel actinobacteria.</title>
        <authorList>
            <person name="Sahin N."/>
        </authorList>
    </citation>
    <scope>NUCLEOTIDE SEQUENCE</scope>
    <source>
        <strain evidence="2">YC537</strain>
    </source>
</reference>
<dbReference type="Proteomes" id="UP000598297">
    <property type="component" value="Unassembled WGS sequence"/>
</dbReference>
<keyword evidence="3" id="KW-1185">Reference proteome</keyword>
<feature type="domain" description="AB hydrolase-1" evidence="1">
    <location>
        <begin position="28"/>
        <end position="132"/>
    </location>
</feature>
<dbReference type="AlphaFoldDB" id="A0A964UZU7"/>
<comment type="caution">
    <text evidence="2">The sequence shown here is derived from an EMBL/GenBank/DDBJ whole genome shotgun (WGS) entry which is preliminary data.</text>
</comment>
<accession>A0A964UZU7</accession>
<proteinExistence type="predicted"/>
<dbReference type="OrthoDB" id="3396704at2"/>
<dbReference type="PANTHER" id="PTHR43194:SF2">
    <property type="entry name" value="PEROXISOMAL MEMBRANE PROTEIN LPX1"/>
    <property type="match status" value="1"/>
</dbReference>
<dbReference type="GO" id="GO:0016787">
    <property type="term" value="F:hydrolase activity"/>
    <property type="evidence" value="ECO:0007669"/>
    <property type="project" value="UniProtKB-KW"/>
</dbReference>
<dbReference type="Gene3D" id="3.40.50.1820">
    <property type="entry name" value="alpha/beta hydrolase"/>
    <property type="match status" value="2"/>
</dbReference>
<evidence type="ECO:0000313" key="3">
    <source>
        <dbReference type="Proteomes" id="UP000598297"/>
    </source>
</evidence>
<organism evidence="2 3">
    <name type="scientific">Streptomyces boluensis</name>
    <dbReference type="NCBI Taxonomy" id="1775135"/>
    <lineage>
        <taxon>Bacteria</taxon>
        <taxon>Bacillati</taxon>
        <taxon>Actinomycetota</taxon>
        <taxon>Actinomycetes</taxon>
        <taxon>Kitasatosporales</taxon>
        <taxon>Streptomycetaceae</taxon>
        <taxon>Streptomyces</taxon>
    </lineage>
</organism>
<gene>
    <name evidence="2" type="ORF">GUY60_31850</name>
</gene>
<dbReference type="PRINTS" id="PR00111">
    <property type="entry name" value="ABHYDROLASE"/>
</dbReference>
<keyword evidence="2" id="KW-0378">Hydrolase</keyword>
<dbReference type="PANTHER" id="PTHR43194">
    <property type="entry name" value="HYDROLASE ALPHA/BETA FOLD FAMILY"/>
    <property type="match status" value="1"/>
</dbReference>
<evidence type="ECO:0000313" key="2">
    <source>
        <dbReference type="EMBL" id="NBE55952.1"/>
    </source>
</evidence>
<sequence length="238" mass="25753">MRRTAPETVEVGGIRLAFTTVGPPTGEPVVLLHALGESATDWDTVAADLATHERRVYALDLRGHGRSDRPKEYSLELMRTDVLGFLDARGLTAVDLIGHSLGGIVAHLLAQHSPHRVRRLILEDVPAPRPREPHVPPRPPGPLDFDWDMVLAVREQLDTPDPAWLDGLAGITARTLVVSGGPDSPMPPDAVAELAHRIPGARHVTIPAGHLIHRTAPDEFIDTVIGFLDGALDEDPVQ</sequence>
<dbReference type="InterPro" id="IPR050228">
    <property type="entry name" value="Carboxylesterase_BioH"/>
</dbReference>
<dbReference type="InterPro" id="IPR029058">
    <property type="entry name" value="AB_hydrolase_fold"/>
</dbReference>
<dbReference type="SUPFAM" id="SSF53474">
    <property type="entry name" value="alpha/beta-Hydrolases"/>
    <property type="match status" value="1"/>
</dbReference>
<evidence type="ECO:0000259" key="1">
    <source>
        <dbReference type="Pfam" id="PF00561"/>
    </source>
</evidence>
<dbReference type="InterPro" id="IPR000073">
    <property type="entry name" value="AB_hydrolase_1"/>
</dbReference>
<dbReference type="Pfam" id="PF00561">
    <property type="entry name" value="Abhydrolase_1"/>
    <property type="match status" value="1"/>
</dbReference>
<name>A0A964UZU7_9ACTN</name>